<evidence type="ECO:0000256" key="6">
    <source>
        <dbReference type="ARBA" id="ARBA00023136"/>
    </source>
</evidence>
<sequence>MSFNLAWLGSGIISYLEGLGKYTIFCFEGTRRCFLPLMNLRLVIQQMEFVGNRSLGIIIMAGFMVGGIFGFQLGEIFGLFGAESLIGASTGFALSRELAPIVGSFLVTARAGSAMSAELATMKVNEQIDAMRVMAVNPYSYLVAPRITGAVLMMPLLSVIFVVSGVFASFIIGSVFYKVDTADFFSKIEWMMQASDIWMGMQKSALFGFVFATIGCYQGFITRGGAKGVGKATTNAVVSSYVTILVLDFFITYSQFKGFDIFLF</sequence>
<proteinExistence type="inferred from homology"/>
<gene>
    <name evidence="8" type="ORF">SAMN06296036_11750</name>
</gene>
<comment type="subcellular location">
    <subcellularLocation>
        <location evidence="1">Membrane</location>
        <topology evidence="1">Multi-pass membrane protein</topology>
    </subcellularLocation>
</comment>
<evidence type="ECO:0000256" key="3">
    <source>
        <dbReference type="ARBA" id="ARBA00022448"/>
    </source>
</evidence>
<feature type="transmembrane region" description="Helical" evidence="7">
    <location>
        <begin position="156"/>
        <end position="177"/>
    </location>
</feature>
<keyword evidence="4 7" id="KW-0812">Transmembrane</keyword>
<dbReference type="Pfam" id="PF02405">
    <property type="entry name" value="MlaE"/>
    <property type="match status" value="1"/>
</dbReference>
<feature type="transmembrane region" description="Helical" evidence="7">
    <location>
        <begin position="197"/>
        <end position="220"/>
    </location>
</feature>
<dbReference type="GO" id="GO:0005548">
    <property type="term" value="F:phospholipid transporter activity"/>
    <property type="evidence" value="ECO:0007669"/>
    <property type="project" value="TreeGrafter"/>
</dbReference>
<dbReference type="STRING" id="1513793.SAMN06296036_11750"/>
<organism evidence="8 9">
    <name type="scientific">Pseudobacteriovorax antillogorgiicola</name>
    <dbReference type="NCBI Taxonomy" id="1513793"/>
    <lineage>
        <taxon>Bacteria</taxon>
        <taxon>Pseudomonadati</taxon>
        <taxon>Bdellovibrionota</taxon>
        <taxon>Oligoflexia</taxon>
        <taxon>Oligoflexales</taxon>
        <taxon>Pseudobacteriovoracaceae</taxon>
        <taxon>Pseudobacteriovorax</taxon>
    </lineage>
</organism>
<dbReference type="PANTHER" id="PTHR30188:SF4">
    <property type="entry name" value="PROTEIN TRIGALACTOSYLDIACYLGLYCEROL 1, CHLOROPLASTIC"/>
    <property type="match status" value="1"/>
</dbReference>
<evidence type="ECO:0000256" key="7">
    <source>
        <dbReference type="RuleBase" id="RU362044"/>
    </source>
</evidence>
<dbReference type="InterPro" id="IPR030802">
    <property type="entry name" value="Permease_MalE"/>
</dbReference>
<name>A0A1Y6CHA6_9BACT</name>
<feature type="transmembrane region" description="Helical" evidence="7">
    <location>
        <begin position="6"/>
        <end position="29"/>
    </location>
</feature>
<keyword evidence="3" id="KW-0813">Transport</keyword>
<dbReference type="GO" id="GO:0043190">
    <property type="term" value="C:ATP-binding cassette (ABC) transporter complex"/>
    <property type="evidence" value="ECO:0007669"/>
    <property type="project" value="InterPro"/>
</dbReference>
<dbReference type="InterPro" id="IPR003453">
    <property type="entry name" value="ABC_MlaE_roteobac"/>
</dbReference>
<dbReference type="PANTHER" id="PTHR30188">
    <property type="entry name" value="ABC TRANSPORTER PERMEASE PROTEIN-RELATED"/>
    <property type="match status" value="1"/>
</dbReference>
<evidence type="ECO:0000256" key="1">
    <source>
        <dbReference type="ARBA" id="ARBA00004141"/>
    </source>
</evidence>
<dbReference type="NCBIfam" id="TIGR00056">
    <property type="entry name" value="MlaE family lipid ABC transporter permease subunit"/>
    <property type="match status" value="1"/>
</dbReference>
<dbReference type="RefSeq" id="WP_159455516.1">
    <property type="nucleotide sequence ID" value="NZ_FWZT01000017.1"/>
</dbReference>
<evidence type="ECO:0000256" key="2">
    <source>
        <dbReference type="ARBA" id="ARBA00007556"/>
    </source>
</evidence>
<keyword evidence="9" id="KW-1185">Reference proteome</keyword>
<evidence type="ECO:0000313" key="8">
    <source>
        <dbReference type="EMBL" id="SMF54803.1"/>
    </source>
</evidence>
<evidence type="ECO:0000256" key="5">
    <source>
        <dbReference type="ARBA" id="ARBA00022989"/>
    </source>
</evidence>
<keyword evidence="5 7" id="KW-1133">Transmembrane helix</keyword>
<feature type="transmembrane region" description="Helical" evidence="7">
    <location>
        <begin position="232"/>
        <end position="256"/>
    </location>
</feature>
<dbReference type="AlphaFoldDB" id="A0A1Y6CHA6"/>
<comment type="similarity">
    <text evidence="2 7">Belongs to the MlaE permease family.</text>
</comment>
<reference evidence="9" key="1">
    <citation type="submission" date="2017-04" db="EMBL/GenBank/DDBJ databases">
        <authorList>
            <person name="Varghese N."/>
            <person name="Submissions S."/>
        </authorList>
    </citation>
    <scope>NUCLEOTIDE SEQUENCE [LARGE SCALE GENOMIC DNA]</scope>
    <source>
        <strain evidence="9">RKEM611</strain>
    </source>
</reference>
<dbReference type="Proteomes" id="UP000192907">
    <property type="component" value="Unassembled WGS sequence"/>
</dbReference>
<keyword evidence="6 7" id="KW-0472">Membrane</keyword>
<accession>A0A1Y6CHA6</accession>
<evidence type="ECO:0000256" key="4">
    <source>
        <dbReference type="ARBA" id="ARBA00022692"/>
    </source>
</evidence>
<protein>
    <submittedName>
        <fullName evidence="8">Phospholipid/cholesterol/gamma-HCH transport system permease protein</fullName>
    </submittedName>
</protein>
<feature type="transmembrane region" description="Helical" evidence="7">
    <location>
        <begin position="50"/>
        <end position="70"/>
    </location>
</feature>
<evidence type="ECO:0000313" key="9">
    <source>
        <dbReference type="Proteomes" id="UP000192907"/>
    </source>
</evidence>
<dbReference type="EMBL" id="FWZT01000017">
    <property type="protein sequence ID" value="SMF54803.1"/>
    <property type="molecule type" value="Genomic_DNA"/>
</dbReference>